<dbReference type="InterPro" id="IPR016035">
    <property type="entry name" value="Acyl_Trfase/lysoPLipase"/>
</dbReference>
<dbReference type="RefSeq" id="WP_245633005.1">
    <property type="nucleotide sequence ID" value="NZ_CP011112.1"/>
</dbReference>
<dbReference type="KEGG" id="lmoi:VV02_06515"/>
<evidence type="ECO:0000256" key="1">
    <source>
        <dbReference type="ARBA" id="ARBA00023098"/>
    </source>
</evidence>
<protein>
    <submittedName>
        <fullName evidence="3">Patatin</fullName>
    </submittedName>
</protein>
<dbReference type="Pfam" id="PF01734">
    <property type="entry name" value="Patatin"/>
    <property type="match status" value="1"/>
</dbReference>
<reference evidence="3 4" key="1">
    <citation type="submission" date="2015-03" db="EMBL/GenBank/DDBJ databases">
        <title>Luteipulveratus halotolerans sp. nov., a novel actinobacterium (Dermacoccaceae) from Sarawak, Malaysia.</title>
        <authorList>
            <person name="Juboi H."/>
            <person name="Basik A."/>
            <person name="Shamsul S.S."/>
            <person name="Arnold P."/>
            <person name="Schmitt E.K."/>
            <person name="Sanglier J.-J."/>
            <person name="Yeo T."/>
        </authorList>
    </citation>
    <scope>NUCLEOTIDE SEQUENCE [LARGE SCALE GENOMIC DNA]</scope>
    <source>
        <strain evidence="3 4">MN07-A0370</strain>
    </source>
</reference>
<dbReference type="InterPro" id="IPR002641">
    <property type="entry name" value="PNPLA_dom"/>
</dbReference>
<evidence type="ECO:0000259" key="2">
    <source>
        <dbReference type="Pfam" id="PF01734"/>
    </source>
</evidence>
<dbReference type="Gene3D" id="3.40.1090.10">
    <property type="entry name" value="Cytosolic phospholipase A2 catalytic domain"/>
    <property type="match status" value="2"/>
</dbReference>
<keyword evidence="1" id="KW-0443">Lipid metabolism</keyword>
<dbReference type="Proteomes" id="UP000066480">
    <property type="component" value="Chromosome"/>
</dbReference>
<proteinExistence type="predicted"/>
<dbReference type="GO" id="GO:0006629">
    <property type="term" value="P:lipid metabolic process"/>
    <property type="evidence" value="ECO:0007669"/>
    <property type="project" value="UniProtKB-KW"/>
</dbReference>
<dbReference type="STRING" id="571913.VV02_06515"/>
<dbReference type="EMBL" id="CP011112">
    <property type="protein sequence ID" value="AKU15591.1"/>
    <property type="molecule type" value="Genomic_DNA"/>
</dbReference>
<dbReference type="PATRIC" id="fig|571913.6.peg.1330"/>
<evidence type="ECO:0000313" key="4">
    <source>
        <dbReference type="Proteomes" id="UP000066480"/>
    </source>
</evidence>
<dbReference type="AlphaFoldDB" id="A0A0K1JFW2"/>
<gene>
    <name evidence="3" type="ORF">VV02_06515</name>
</gene>
<evidence type="ECO:0000313" key="3">
    <source>
        <dbReference type="EMBL" id="AKU15591.1"/>
    </source>
</evidence>
<organism evidence="3 4">
    <name type="scientific">Luteipulveratus mongoliensis</name>
    <dbReference type="NCBI Taxonomy" id="571913"/>
    <lineage>
        <taxon>Bacteria</taxon>
        <taxon>Bacillati</taxon>
        <taxon>Actinomycetota</taxon>
        <taxon>Actinomycetes</taxon>
        <taxon>Micrococcales</taxon>
        <taxon>Dermacoccaceae</taxon>
        <taxon>Luteipulveratus</taxon>
    </lineage>
</organism>
<dbReference type="SUPFAM" id="SSF52151">
    <property type="entry name" value="FabD/lysophospholipase-like"/>
    <property type="match status" value="1"/>
</dbReference>
<sequence length="304" mass="31526">MTPLSTTPSDNSGARALVLGGGGSTGNAWLIGVVAGLLESGLDVTAADLTVGTSAGSTAAAQFSGASPTDLLAATLAVPAPQQGGAARPSRPHRSGPVVDHLERRRKIIASSGDVADMRRRLGAAALVLDEESDGTWQAQWRATVAARLPSRDWPARRVLITAVDARTGEPILLDRDSGVDLADAVAASCASALPYRIADRLYIDGGFRSNAENADLAAGFGRVLVLSPFGGRTLTPREWGMDLATQVDELRANGSSVETVFPDSSAEHLFGTNAMNPSLRAPAAQSGYDQGKAIADPLTAFWR</sequence>
<keyword evidence="4" id="KW-1185">Reference proteome</keyword>
<feature type="domain" description="PNPLA" evidence="2">
    <location>
        <begin position="17"/>
        <end position="211"/>
    </location>
</feature>
<name>A0A0K1JFW2_9MICO</name>
<accession>A0A0K1JFW2</accession>